<keyword evidence="2" id="KW-1185">Reference proteome</keyword>
<sequence>MEELEIIGKEHIRPRFRLDLKKYAIMLSNSPPRTIKFKPIQPNRTFHFSLSDAPDTSPKIESTLTKAGNMHFHDETLRYDSGLFSMNRIFATPGKKTKIETEKVIKGKKRKIRKFPKPMNMKDLIIKTNIALLTLKRPRTGVVSRRNQSFDNNNALRVKSKEYFTLLNNE</sequence>
<organism evidence="1 2">
    <name type="scientific">Stentor coeruleus</name>
    <dbReference type="NCBI Taxonomy" id="5963"/>
    <lineage>
        <taxon>Eukaryota</taxon>
        <taxon>Sar</taxon>
        <taxon>Alveolata</taxon>
        <taxon>Ciliophora</taxon>
        <taxon>Postciliodesmatophora</taxon>
        <taxon>Heterotrichea</taxon>
        <taxon>Heterotrichida</taxon>
        <taxon>Stentoridae</taxon>
        <taxon>Stentor</taxon>
    </lineage>
</organism>
<protein>
    <submittedName>
        <fullName evidence="1">Uncharacterized protein</fullName>
    </submittedName>
</protein>
<gene>
    <name evidence="1" type="ORF">SteCoe_28685</name>
</gene>
<proteinExistence type="predicted"/>
<evidence type="ECO:0000313" key="1">
    <source>
        <dbReference type="EMBL" id="OMJ72795.1"/>
    </source>
</evidence>
<evidence type="ECO:0000313" key="2">
    <source>
        <dbReference type="Proteomes" id="UP000187209"/>
    </source>
</evidence>
<name>A0A1R2B817_9CILI</name>
<dbReference type="Proteomes" id="UP000187209">
    <property type="component" value="Unassembled WGS sequence"/>
</dbReference>
<accession>A0A1R2B817</accession>
<dbReference type="EMBL" id="MPUH01000873">
    <property type="protein sequence ID" value="OMJ72795.1"/>
    <property type="molecule type" value="Genomic_DNA"/>
</dbReference>
<dbReference type="AlphaFoldDB" id="A0A1R2B817"/>
<reference evidence="1 2" key="1">
    <citation type="submission" date="2016-11" db="EMBL/GenBank/DDBJ databases">
        <title>The macronuclear genome of Stentor coeruleus: a giant cell with tiny introns.</title>
        <authorList>
            <person name="Slabodnick M."/>
            <person name="Ruby J.G."/>
            <person name="Reiff S.B."/>
            <person name="Swart E.C."/>
            <person name="Gosai S."/>
            <person name="Prabakaran S."/>
            <person name="Witkowska E."/>
            <person name="Larue G.E."/>
            <person name="Fisher S."/>
            <person name="Freeman R.M."/>
            <person name="Gunawardena J."/>
            <person name="Chu W."/>
            <person name="Stover N.A."/>
            <person name="Gregory B.D."/>
            <person name="Nowacki M."/>
            <person name="Derisi J."/>
            <person name="Roy S.W."/>
            <person name="Marshall W.F."/>
            <person name="Sood P."/>
        </authorList>
    </citation>
    <scope>NUCLEOTIDE SEQUENCE [LARGE SCALE GENOMIC DNA]</scope>
    <source>
        <strain evidence="1">WM001</strain>
    </source>
</reference>
<comment type="caution">
    <text evidence="1">The sequence shown here is derived from an EMBL/GenBank/DDBJ whole genome shotgun (WGS) entry which is preliminary data.</text>
</comment>